<name>A0AAN7AMV0_9PEZI</name>
<dbReference type="PANTHER" id="PTHR42085">
    <property type="entry name" value="F-BOX DOMAIN-CONTAINING PROTEIN"/>
    <property type="match status" value="1"/>
</dbReference>
<feature type="compositionally biased region" description="Low complexity" evidence="1">
    <location>
        <begin position="1"/>
        <end position="10"/>
    </location>
</feature>
<dbReference type="Proteomes" id="UP001302126">
    <property type="component" value="Unassembled WGS sequence"/>
</dbReference>
<reference evidence="2" key="1">
    <citation type="journal article" date="2023" name="Mol. Phylogenet. Evol.">
        <title>Genome-scale phylogeny and comparative genomics of the fungal order Sordariales.</title>
        <authorList>
            <person name="Hensen N."/>
            <person name="Bonometti L."/>
            <person name="Westerberg I."/>
            <person name="Brannstrom I.O."/>
            <person name="Guillou S."/>
            <person name="Cros-Aarteil S."/>
            <person name="Calhoun S."/>
            <person name="Haridas S."/>
            <person name="Kuo A."/>
            <person name="Mondo S."/>
            <person name="Pangilinan J."/>
            <person name="Riley R."/>
            <person name="LaButti K."/>
            <person name="Andreopoulos B."/>
            <person name="Lipzen A."/>
            <person name="Chen C."/>
            <person name="Yan M."/>
            <person name="Daum C."/>
            <person name="Ng V."/>
            <person name="Clum A."/>
            <person name="Steindorff A."/>
            <person name="Ohm R.A."/>
            <person name="Martin F."/>
            <person name="Silar P."/>
            <person name="Natvig D.O."/>
            <person name="Lalanne C."/>
            <person name="Gautier V."/>
            <person name="Ament-Velasquez S.L."/>
            <person name="Kruys A."/>
            <person name="Hutchinson M.I."/>
            <person name="Powell A.J."/>
            <person name="Barry K."/>
            <person name="Miller A.N."/>
            <person name="Grigoriev I.V."/>
            <person name="Debuchy R."/>
            <person name="Gladieux P."/>
            <person name="Hiltunen Thoren M."/>
            <person name="Johannesson H."/>
        </authorList>
    </citation>
    <scope>NUCLEOTIDE SEQUENCE</scope>
    <source>
        <strain evidence="2">PSN309</strain>
    </source>
</reference>
<reference evidence="2" key="2">
    <citation type="submission" date="2023-05" db="EMBL/GenBank/DDBJ databases">
        <authorList>
            <consortium name="Lawrence Berkeley National Laboratory"/>
            <person name="Steindorff A."/>
            <person name="Hensen N."/>
            <person name="Bonometti L."/>
            <person name="Westerberg I."/>
            <person name="Brannstrom I.O."/>
            <person name="Guillou S."/>
            <person name="Cros-Aarteil S."/>
            <person name="Calhoun S."/>
            <person name="Haridas S."/>
            <person name="Kuo A."/>
            <person name="Mondo S."/>
            <person name="Pangilinan J."/>
            <person name="Riley R."/>
            <person name="Labutti K."/>
            <person name="Andreopoulos B."/>
            <person name="Lipzen A."/>
            <person name="Chen C."/>
            <person name="Yanf M."/>
            <person name="Daum C."/>
            <person name="Ng V."/>
            <person name="Clum A."/>
            <person name="Ohm R."/>
            <person name="Martin F."/>
            <person name="Silar P."/>
            <person name="Natvig D."/>
            <person name="Lalanne C."/>
            <person name="Gautier V."/>
            <person name="Ament-Velasquez S.L."/>
            <person name="Kruys A."/>
            <person name="Hutchinson M.I."/>
            <person name="Powell A.J."/>
            <person name="Barry K."/>
            <person name="Miller A.N."/>
            <person name="Grigoriev I.V."/>
            <person name="Debuchy R."/>
            <person name="Gladieux P."/>
            <person name="Thoren M.H."/>
            <person name="Johannesson H."/>
        </authorList>
    </citation>
    <scope>NUCLEOTIDE SEQUENCE</scope>
    <source>
        <strain evidence="2">PSN309</strain>
    </source>
</reference>
<dbReference type="EMBL" id="MU864352">
    <property type="protein sequence ID" value="KAK4192923.1"/>
    <property type="molecule type" value="Genomic_DNA"/>
</dbReference>
<evidence type="ECO:0000313" key="3">
    <source>
        <dbReference type="Proteomes" id="UP001302126"/>
    </source>
</evidence>
<feature type="compositionally biased region" description="Pro residues" evidence="1">
    <location>
        <begin position="42"/>
        <end position="58"/>
    </location>
</feature>
<dbReference type="PANTHER" id="PTHR42085:SF2">
    <property type="entry name" value="F-BOX DOMAIN-CONTAINING PROTEIN"/>
    <property type="match status" value="1"/>
</dbReference>
<feature type="compositionally biased region" description="Pro residues" evidence="1">
    <location>
        <begin position="96"/>
        <end position="121"/>
    </location>
</feature>
<feature type="region of interest" description="Disordered" evidence="1">
    <location>
        <begin position="96"/>
        <end position="125"/>
    </location>
</feature>
<dbReference type="InterPro" id="IPR038883">
    <property type="entry name" value="AN11006-like"/>
</dbReference>
<gene>
    <name evidence="2" type="ORF">QBC35DRAFT_547049</name>
</gene>
<dbReference type="AlphaFoldDB" id="A0AAN7AMV0"/>
<evidence type="ECO:0000256" key="1">
    <source>
        <dbReference type="SAM" id="MobiDB-lite"/>
    </source>
</evidence>
<feature type="region of interest" description="Disordered" evidence="1">
    <location>
        <begin position="1"/>
        <end position="72"/>
    </location>
</feature>
<sequence>MSSTTTITITQMPTLIATPEMASNPVSTPSPDLVSTSSSNLAPPPPPSNPVTPPPPPNEPEDPTTKPKPTFLTIPPEIRLQIYTYLLTIPPSPPAPAPIYRSPSPPISSSPPSPSSSPSSPPKSSFAPAILLTSRLIHHESLPLLYQLNTFPVDPLTLTPFSPLSLSPSHPSPPPIIPSSHRHLIKSYSIKLQLDNPKPVFTQQALTAKFSGADRLEINVWQATYMGGVGVDVLRLFEGVRGVRKLAKIRGGMLGCGFEGYFPWLENQMMKPLIPTTEKGREGKKEEEYVPKDEWERKRLLGWS</sequence>
<keyword evidence="3" id="KW-1185">Reference proteome</keyword>
<accession>A0AAN7AMV0</accession>
<evidence type="ECO:0000313" key="2">
    <source>
        <dbReference type="EMBL" id="KAK4192923.1"/>
    </source>
</evidence>
<proteinExistence type="predicted"/>
<organism evidence="2 3">
    <name type="scientific">Podospora australis</name>
    <dbReference type="NCBI Taxonomy" id="1536484"/>
    <lineage>
        <taxon>Eukaryota</taxon>
        <taxon>Fungi</taxon>
        <taxon>Dikarya</taxon>
        <taxon>Ascomycota</taxon>
        <taxon>Pezizomycotina</taxon>
        <taxon>Sordariomycetes</taxon>
        <taxon>Sordariomycetidae</taxon>
        <taxon>Sordariales</taxon>
        <taxon>Podosporaceae</taxon>
        <taxon>Podospora</taxon>
    </lineage>
</organism>
<protein>
    <submittedName>
        <fullName evidence="2">Uncharacterized protein</fullName>
    </submittedName>
</protein>
<comment type="caution">
    <text evidence="2">The sequence shown here is derived from an EMBL/GenBank/DDBJ whole genome shotgun (WGS) entry which is preliminary data.</text>
</comment>
<feature type="compositionally biased region" description="Polar residues" evidence="1">
    <location>
        <begin position="24"/>
        <end position="41"/>
    </location>
</feature>